<keyword evidence="1 5" id="KW-0479">Metal-binding</keyword>
<feature type="binding site" evidence="5">
    <location>
        <position position="252"/>
    </location>
    <ligand>
        <name>Mn(2+)</name>
        <dbReference type="ChEBI" id="CHEBI:29035"/>
        <label>2</label>
    </ligand>
</feature>
<organism evidence="8 9">
    <name type="scientific">Caldimonas aquatica</name>
    <dbReference type="NCBI Taxonomy" id="376175"/>
    <lineage>
        <taxon>Bacteria</taxon>
        <taxon>Pseudomonadati</taxon>
        <taxon>Pseudomonadota</taxon>
        <taxon>Betaproteobacteria</taxon>
        <taxon>Burkholderiales</taxon>
        <taxon>Sphaerotilaceae</taxon>
        <taxon>Caldimonas</taxon>
    </lineage>
</organism>
<comment type="cofactor">
    <cofactor evidence="5">
        <name>Mn(2+)</name>
        <dbReference type="ChEBI" id="CHEBI:29035"/>
    </cofactor>
    <text evidence="5">Binds 2 manganese ions per subunit.</text>
</comment>
<evidence type="ECO:0000256" key="2">
    <source>
        <dbReference type="ARBA" id="ARBA00022801"/>
    </source>
</evidence>
<feature type="binding site" evidence="5">
    <location>
        <position position="252"/>
    </location>
    <ligand>
        <name>Mn(2+)</name>
        <dbReference type="ChEBI" id="CHEBI:29035"/>
        <label>1</label>
    </ligand>
</feature>
<evidence type="ECO:0000313" key="9">
    <source>
        <dbReference type="Proteomes" id="UP001163266"/>
    </source>
</evidence>
<protein>
    <recommendedName>
        <fullName evidence="5 6">Formimidoylglutamase</fullName>
        <ecNumber evidence="5 6">3.5.3.8</ecNumber>
    </recommendedName>
    <alternativeName>
        <fullName evidence="5">Formiminoglutamase</fullName>
    </alternativeName>
    <alternativeName>
        <fullName evidence="5">Formiminoglutamate hydrolase</fullName>
    </alternativeName>
</protein>
<feature type="binding site" evidence="5">
    <location>
        <position position="163"/>
    </location>
    <ligand>
        <name>Mn(2+)</name>
        <dbReference type="ChEBI" id="CHEBI:29035"/>
        <label>2</label>
    </ligand>
</feature>
<comment type="function">
    <text evidence="5">Catalyzes the conversion of N-formimidoyl-L-glutamate to L-glutamate and formamide.</text>
</comment>
<dbReference type="InterPro" id="IPR006035">
    <property type="entry name" value="Ureohydrolase"/>
</dbReference>
<dbReference type="PIRSF" id="PIRSF036979">
    <property type="entry name" value="Arginase"/>
    <property type="match status" value="1"/>
</dbReference>
<evidence type="ECO:0000256" key="6">
    <source>
        <dbReference type="NCBIfam" id="TIGR01227"/>
    </source>
</evidence>
<feature type="binding site" evidence="5">
    <location>
        <position position="133"/>
    </location>
    <ligand>
        <name>Mn(2+)</name>
        <dbReference type="ChEBI" id="CHEBI:29035"/>
        <label>1</label>
    </ligand>
</feature>
<accession>A0ABY6MPV4</accession>
<dbReference type="RefSeq" id="WP_264891295.1">
    <property type="nucleotide sequence ID" value="NZ_CP110257.1"/>
</dbReference>
<keyword evidence="4 5" id="KW-0464">Manganese</keyword>
<evidence type="ECO:0000256" key="5">
    <source>
        <dbReference type="HAMAP-Rule" id="MF_00737"/>
    </source>
</evidence>
<evidence type="ECO:0000256" key="3">
    <source>
        <dbReference type="ARBA" id="ARBA00022808"/>
    </source>
</evidence>
<dbReference type="InterPro" id="IPR005923">
    <property type="entry name" value="HutG"/>
</dbReference>
<comment type="similarity">
    <text evidence="5 7">Belongs to the arginase family.</text>
</comment>
<feature type="binding site" evidence="5">
    <location>
        <position position="161"/>
    </location>
    <ligand>
        <name>Mn(2+)</name>
        <dbReference type="ChEBI" id="CHEBI:29035"/>
        <label>2</label>
    </ligand>
</feature>
<dbReference type="GO" id="GO:0050415">
    <property type="term" value="F:formimidoylglutamase activity"/>
    <property type="evidence" value="ECO:0007669"/>
    <property type="project" value="UniProtKB-EC"/>
</dbReference>
<dbReference type="CDD" id="cd09988">
    <property type="entry name" value="Formimidoylglutamase"/>
    <property type="match status" value="1"/>
</dbReference>
<dbReference type="EC" id="3.5.3.8" evidence="5 6"/>
<dbReference type="NCBIfam" id="TIGR01227">
    <property type="entry name" value="hutG"/>
    <property type="match status" value="1"/>
</dbReference>
<dbReference type="Pfam" id="PF00491">
    <property type="entry name" value="Arginase"/>
    <property type="match status" value="1"/>
</dbReference>
<evidence type="ECO:0000313" key="8">
    <source>
        <dbReference type="EMBL" id="UZD53712.1"/>
    </source>
</evidence>
<evidence type="ECO:0000256" key="1">
    <source>
        <dbReference type="ARBA" id="ARBA00022723"/>
    </source>
</evidence>
<dbReference type="InterPro" id="IPR023696">
    <property type="entry name" value="Ureohydrolase_dom_sf"/>
</dbReference>
<evidence type="ECO:0000256" key="4">
    <source>
        <dbReference type="ARBA" id="ARBA00023211"/>
    </source>
</evidence>
<dbReference type="PANTHER" id="PTHR11358">
    <property type="entry name" value="ARGINASE/AGMATINASE"/>
    <property type="match status" value="1"/>
</dbReference>
<feature type="binding site" evidence="5">
    <location>
        <position position="161"/>
    </location>
    <ligand>
        <name>Mn(2+)</name>
        <dbReference type="ChEBI" id="CHEBI:29035"/>
        <label>1</label>
    </ligand>
</feature>
<dbReference type="PROSITE" id="PS51409">
    <property type="entry name" value="ARGINASE_2"/>
    <property type="match status" value="1"/>
</dbReference>
<keyword evidence="9" id="KW-1185">Reference proteome</keyword>
<comment type="catalytic activity">
    <reaction evidence="5">
        <text>N-formimidoyl-L-glutamate + H2O = formamide + L-glutamate</text>
        <dbReference type="Rhea" id="RHEA:22492"/>
        <dbReference type="ChEBI" id="CHEBI:15377"/>
        <dbReference type="ChEBI" id="CHEBI:16397"/>
        <dbReference type="ChEBI" id="CHEBI:29985"/>
        <dbReference type="ChEBI" id="CHEBI:58928"/>
        <dbReference type="EC" id="3.5.3.8"/>
    </reaction>
</comment>
<dbReference type="Proteomes" id="UP001163266">
    <property type="component" value="Chromosome"/>
</dbReference>
<proteinExistence type="inferred from homology"/>
<evidence type="ECO:0000256" key="7">
    <source>
        <dbReference type="PROSITE-ProRule" id="PRU00742"/>
    </source>
</evidence>
<dbReference type="SUPFAM" id="SSF52768">
    <property type="entry name" value="Arginase/deacetylase"/>
    <property type="match status" value="1"/>
</dbReference>
<reference evidence="8" key="1">
    <citation type="submission" date="2022-10" db="EMBL/GenBank/DDBJ databases">
        <title>Complete genome sequence of Schlegelella aquatica LMG 23380.</title>
        <authorList>
            <person name="Musilova J."/>
            <person name="Kourilova X."/>
            <person name="Bezdicek M."/>
            <person name="Hermankova K."/>
            <person name="Obruca S."/>
            <person name="Sedlar K."/>
        </authorList>
    </citation>
    <scope>NUCLEOTIDE SEQUENCE</scope>
    <source>
        <strain evidence="8">LMG 23380</strain>
    </source>
</reference>
<feature type="binding site" evidence="5">
    <location>
        <position position="165"/>
    </location>
    <ligand>
        <name>Mn(2+)</name>
        <dbReference type="ChEBI" id="CHEBI:29035"/>
        <label>1</label>
    </ligand>
</feature>
<sequence length="329" mass="34963">MPGPTPPPGEDWRTPWKGRVDAADGEAGWRWHQVVQPWSDAPGGSAAAGVALLGLASDEGVRRNQGRAGAAEGPLALRRALASLPAASAQPLIDAGTVPCLDGDLEAAQSRYAERAARLLDQGHLVIGLGGGHEIAWASYQGLASLLQSGRARRLAIVNFDAHFDLRRDVQATSGTPFLQALEHARAHGWDAHYRVLGVSRAANTRALFDTARSLGVQWTLDEQMTLLHLEALRAELAQWLEGFDAVYLTVCLDVLPAATAPGVSAPAARGVAIEVIEPLVQTVAGCGRLRLADVAELNPRLDIDQRTARTAARLVWQVAQAHCGARSP</sequence>
<feature type="binding site" evidence="5">
    <location>
        <position position="254"/>
    </location>
    <ligand>
        <name>Mn(2+)</name>
        <dbReference type="ChEBI" id="CHEBI:29035"/>
        <label>2</label>
    </ligand>
</feature>
<comment type="pathway">
    <text evidence="5">Amino-acid degradation; L-histidine degradation into L-glutamate; L-glutamate from N-formimidoyl-L-glutamate (hydrolase route): step 1/1.</text>
</comment>
<dbReference type="EMBL" id="CP110257">
    <property type="protein sequence ID" value="UZD53712.1"/>
    <property type="molecule type" value="Genomic_DNA"/>
</dbReference>
<dbReference type="Gene3D" id="3.40.800.10">
    <property type="entry name" value="Ureohydrolase domain"/>
    <property type="match status" value="1"/>
</dbReference>
<keyword evidence="2 5" id="KW-0378">Hydrolase</keyword>
<keyword evidence="3 5" id="KW-0369">Histidine metabolism</keyword>
<name>A0ABY6MPV4_9BURK</name>
<dbReference type="HAMAP" id="MF_00737">
    <property type="entry name" value="Formimidoylglutam"/>
    <property type="match status" value="1"/>
</dbReference>
<dbReference type="PANTHER" id="PTHR11358:SF35">
    <property type="entry name" value="FORMIMIDOYLGLUTAMASE"/>
    <property type="match status" value="1"/>
</dbReference>
<gene>
    <name evidence="5 8" type="primary">hutG</name>
    <name evidence="8" type="ORF">OMP39_08360</name>
</gene>